<evidence type="ECO:0000256" key="3">
    <source>
        <dbReference type="ARBA" id="ARBA00022722"/>
    </source>
</evidence>
<evidence type="ECO:0000256" key="4">
    <source>
        <dbReference type="ARBA" id="ARBA00022723"/>
    </source>
</evidence>
<evidence type="ECO:0000256" key="6">
    <source>
        <dbReference type="ARBA" id="ARBA00022801"/>
    </source>
</evidence>
<dbReference type="Proteomes" id="UP001078443">
    <property type="component" value="Unassembled WGS sequence"/>
</dbReference>
<sequence length="96" mass="11122">MLVWVLYDISENKIRNRAVKACKDKGLYRVQKSVFLGTLNKNQRDELTIIMEDMINENTDSVYIFPSEKKYLDDTALIGQGFDKELIADVVNSKFI</sequence>
<dbReference type="SUPFAM" id="SSF143430">
    <property type="entry name" value="TTP0101/SSO1404-like"/>
    <property type="match status" value="1"/>
</dbReference>
<accession>A0ABT4D2M6</accession>
<keyword evidence="8 9" id="KW-0051">Antiviral defense</keyword>
<dbReference type="Gene3D" id="3.30.70.240">
    <property type="match status" value="1"/>
</dbReference>
<comment type="caution">
    <text evidence="10">The sequence shown here is derived from an EMBL/GenBank/DDBJ whole genome shotgun (WGS) entry which is preliminary data.</text>
</comment>
<dbReference type="CDD" id="cd09725">
    <property type="entry name" value="Cas2_I_II_III"/>
    <property type="match status" value="1"/>
</dbReference>
<keyword evidence="11" id="KW-1185">Reference proteome</keyword>
<dbReference type="Pfam" id="PF09827">
    <property type="entry name" value="CRISPR_Cas2"/>
    <property type="match status" value="1"/>
</dbReference>
<dbReference type="InterPro" id="IPR019199">
    <property type="entry name" value="Virulence_VapD/CRISPR_Cas2"/>
</dbReference>
<comment type="similarity">
    <text evidence="2 9">Belongs to the CRISPR-associated endoribonuclease Cas2 protein family.</text>
</comment>
<keyword evidence="4 9" id="KW-0479">Metal-binding</keyword>
<reference evidence="10" key="1">
    <citation type="submission" date="2022-12" db="EMBL/GenBank/DDBJ databases">
        <authorList>
            <person name="Wang J."/>
        </authorList>
    </citation>
    <scope>NUCLEOTIDE SEQUENCE</scope>
    <source>
        <strain evidence="10">HY-45-18</strain>
    </source>
</reference>
<gene>
    <name evidence="9 10" type="primary">cas2</name>
    <name evidence="10" type="ORF">OW763_14210</name>
</gene>
<dbReference type="InterPro" id="IPR021127">
    <property type="entry name" value="CRISPR_associated_Cas2"/>
</dbReference>
<evidence type="ECO:0000313" key="10">
    <source>
        <dbReference type="EMBL" id="MCY6485484.1"/>
    </source>
</evidence>
<keyword evidence="3 9" id="KW-0540">Nuclease</keyword>
<evidence type="ECO:0000256" key="1">
    <source>
        <dbReference type="ARBA" id="ARBA00001946"/>
    </source>
</evidence>
<proteinExistence type="inferred from homology"/>
<dbReference type="PANTHER" id="PTHR34405">
    <property type="entry name" value="CRISPR-ASSOCIATED ENDORIBONUCLEASE CAS2"/>
    <property type="match status" value="1"/>
</dbReference>
<evidence type="ECO:0000256" key="9">
    <source>
        <dbReference type="HAMAP-Rule" id="MF_01471"/>
    </source>
</evidence>
<comment type="subunit">
    <text evidence="9">Homodimer, forms a heterotetramer with a Cas1 homodimer.</text>
</comment>
<dbReference type="PANTHER" id="PTHR34405:SF3">
    <property type="entry name" value="CRISPR-ASSOCIATED ENDORIBONUCLEASE CAS2 3"/>
    <property type="match status" value="1"/>
</dbReference>
<evidence type="ECO:0000256" key="8">
    <source>
        <dbReference type="ARBA" id="ARBA00023118"/>
    </source>
</evidence>
<evidence type="ECO:0000313" key="11">
    <source>
        <dbReference type="Proteomes" id="UP001078443"/>
    </source>
</evidence>
<protein>
    <recommendedName>
        <fullName evidence="9">CRISPR-associated endoribonuclease Cas2</fullName>
        <ecNumber evidence="9">3.1.-.-</ecNumber>
    </recommendedName>
</protein>
<keyword evidence="7 9" id="KW-0460">Magnesium</keyword>
<keyword evidence="6 9" id="KW-0378">Hydrolase</keyword>
<dbReference type="EMBL" id="JAPQER010000007">
    <property type="protein sequence ID" value="MCY6485484.1"/>
    <property type="molecule type" value="Genomic_DNA"/>
</dbReference>
<evidence type="ECO:0000256" key="7">
    <source>
        <dbReference type="ARBA" id="ARBA00022842"/>
    </source>
</evidence>
<comment type="cofactor">
    <cofactor evidence="1 9">
        <name>Mg(2+)</name>
        <dbReference type="ChEBI" id="CHEBI:18420"/>
    </cofactor>
</comment>
<keyword evidence="5 9" id="KW-0255">Endonuclease</keyword>
<dbReference type="HAMAP" id="MF_01471">
    <property type="entry name" value="Cas2"/>
    <property type="match status" value="1"/>
</dbReference>
<dbReference type="RefSeq" id="WP_268041847.1">
    <property type="nucleotide sequence ID" value="NZ_JAPQER010000007.1"/>
</dbReference>
<name>A0ABT4D2M6_9CLOT</name>
<feature type="binding site" evidence="9">
    <location>
        <position position="8"/>
    </location>
    <ligand>
        <name>Mg(2+)</name>
        <dbReference type="ChEBI" id="CHEBI:18420"/>
        <note>catalytic</note>
    </ligand>
</feature>
<dbReference type="EC" id="3.1.-.-" evidence="9"/>
<evidence type="ECO:0000256" key="5">
    <source>
        <dbReference type="ARBA" id="ARBA00022759"/>
    </source>
</evidence>
<dbReference type="NCBIfam" id="TIGR01573">
    <property type="entry name" value="cas2"/>
    <property type="match status" value="1"/>
</dbReference>
<dbReference type="GO" id="GO:0004519">
    <property type="term" value="F:endonuclease activity"/>
    <property type="evidence" value="ECO:0007669"/>
    <property type="project" value="UniProtKB-KW"/>
</dbReference>
<organism evidence="10 11">
    <name type="scientific">Clostridium aestuarii</name>
    <dbReference type="NCBI Taxonomy" id="338193"/>
    <lineage>
        <taxon>Bacteria</taxon>
        <taxon>Bacillati</taxon>
        <taxon>Bacillota</taxon>
        <taxon>Clostridia</taxon>
        <taxon>Eubacteriales</taxon>
        <taxon>Clostridiaceae</taxon>
        <taxon>Clostridium</taxon>
    </lineage>
</organism>
<evidence type="ECO:0000256" key="2">
    <source>
        <dbReference type="ARBA" id="ARBA00009959"/>
    </source>
</evidence>
<comment type="function">
    <text evidence="9">CRISPR (clustered regularly interspaced short palindromic repeat), is an adaptive immune system that provides protection against mobile genetic elements (viruses, transposable elements and conjugative plasmids). CRISPR clusters contain sequences complementary to antecedent mobile elements and target invading nucleic acids. CRISPR clusters are transcribed and processed into CRISPR RNA (crRNA). Functions as a ssRNA-specific endoribonuclease. Involved in the integration of spacer DNA into the CRISPR cassette.</text>
</comment>